<keyword evidence="2" id="KW-1185">Reference proteome</keyword>
<dbReference type="EMBL" id="KK088446">
    <property type="protein sequence ID" value="EYE91365.1"/>
    <property type="molecule type" value="Genomic_DNA"/>
</dbReference>
<name>A0A017S5B6_ASPRC</name>
<sequence>MSWDTISTFEVPEHFSRFPAGVAHNAAEVVSALRNVIEVCTEPQTKEHRKALTRHSSPANEPFAICHCTAIPERLVLLSSIIEVAWIHDDITEEMEHEEACSRHELLKGALQLNHINSLGCPRERSFAKLVRSASALDAKEAPQLIGVLKNYLDTFDSSKQDFAHMDEYNPYRVGNCGYWISSYFIRWGMGLTLDAEDLEKIRDFDYSMGVVLGLTNDYFSWAVEKDQKTDRIRNAVRVLMKQHGLSEQPAQSLLRGIIIDEEERAYHLKGQVLASSPSNNIIEYIKAIELYVGGSCYWHATAPRYKVC</sequence>
<dbReference type="STRING" id="1388766.A0A017S5B6"/>
<dbReference type="AlphaFoldDB" id="A0A017S5B6"/>
<dbReference type="OrthoDB" id="6921389at2759"/>
<dbReference type="Proteomes" id="UP000019804">
    <property type="component" value="Unassembled WGS sequence"/>
</dbReference>
<dbReference type="HOGENOM" id="CLU_042677_1_0_1"/>
<evidence type="ECO:0000313" key="2">
    <source>
        <dbReference type="Proteomes" id="UP000019804"/>
    </source>
</evidence>
<organism evidence="1 2">
    <name type="scientific">Aspergillus ruber (strain CBS 135680)</name>
    <dbReference type="NCBI Taxonomy" id="1388766"/>
    <lineage>
        <taxon>Eukaryota</taxon>
        <taxon>Fungi</taxon>
        <taxon>Dikarya</taxon>
        <taxon>Ascomycota</taxon>
        <taxon>Pezizomycotina</taxon>
        <taxon>Eurotiomycetes</taxon>
        <taxon>Eurotiomycetidae</taxon>
        <taxon>Eurotiales</taxon>
        <taxon>Aspergillaceae</taxon>
        <taxon>Aspergillus</taxon>
        <taxon>Aspergillus subgen. Aspergillus</taxon>
    </lineage>
</organism>
<reference evidence="2" key="1">
    <citation type="journal article" date="2014" name="Nat. Commun.">
        <title>Genomic adaptations of the halophilic Dead Sea filamentous fungus Eurotium rubrum.</title>
        <authorList>
            <person name="Kis-Papo T."/>
            <person name="Weig A.R."/>
            <person name="Riley R."/>
            <person name="Persoh D."/>
            <person name="Salamov A."/>
            <person name="Sun H."/>
            <person name="Lipzen A."/>
            <person name="Wasser S.P."/>
            <person name="Rambold G."/>
            <person name="Grigoriev I.V."/>
            <person name="Nevo E."/>
        </authorList>
    </citation>
    <scope>NUCLEOTIDE SEQUENCE [LARGE SCALE GENOMIC DNA]</scope>
    <source>
        <strain evidence="2">CBS 135680</strain>
    </source>
</reference>
<dbReference type="InterPro" id="IPR008949">
    <property type="entry name" value="Isoprenoid_synthase_dom_sf"/>
</dbReference>
<dbReference type="GeneID" id="63700134"/>
<protein>
    <submittedName>
        <fullName evidence="1">Terpenoid synthase</fullName>
    </submittedName>
</protein>
<gene>
    <name evidence="1" type="ORF">EURHEDRAFT_465211</name>
</gene>
<dbReference type="SUPFAM" id="SSF48576">
    <property type="entry name" value="Terpenoid synthases"/>
    <property type="match status" value="1"/>
</dbReference>
<accession>A0A017S5B6</accession>
<dbReference type="Pfam" id="PF19086">
    <property type="entry name" value="Terpene_syn_C_2"/>
    <property type="match status" value="1"/>
</dbReference>
<dbReference type="Gene3D" id="1.10.600.10">
    <property type="entry name" value="Farnesyl Diphosphate Synthase"/>
    <property type="match status" value="1"/>
</dbReference>
<proteinExistence type="predicted"/>
<dbReference type="RefSeq" id="XP_040635055.1">
    <property type="nucleotide sequence ID" value="XM_040785010.1"/>
</dbReference>
<evidence type="ECO:0000313" key="1">
    <source>
        <dbReference type="EMBL" id="EYE91365.1"/>
    </source>
</evidence>